<keyword evidence="5" id="KW-0325">Glycoprotein</keyword>
<reference evidence="7" key="1">
    <citation type="submission" date="2021-01" db="EMBL/GenBank/DDBJ databases">
        <authorList>
            <person name="Corre E."/>
            <person name="Pelletier E."/>
            <person name="Niang G."/>
            <person name="Scheremetjew M."/>
            <person name="Finn R."/>
            <person name="Kale V."/>
            <person name="Holt S."/>
            <person name="Cochrane G."/>
            <person name="Meng A."/>
            <person name="Brown T."/>
            <person name="Cohen L."/>
        </authorList>
    </citation>
    <scope>NUCLEOTIDE SEQUENCE</scope>
    <source>
        <strain evidence="7">CCMP3107</strain>
    </source>
</reference>
<evidence type="ECO:0000256" key="1">
    <source>
        <dbReference type="ARBA" id="ARBA00008779"/>
    </source>
</evidence>
<keyword evidence="2" id="KW-0479">Metal-binding</keyword>
<dbReference type="EMBL" id="HBIU01008569">
    <property type="protein sequence ID" value="CAE0624782.1"/>
    <property type="molecule type" value="Transcribed_RNA"/>
</dbReference>
<dbReference type="PANTHER" id="PTHR10342:SF274">
    <property type="entry name" value="ARYLSULFATASE B"/>
    <property type="match status" value="1"/>
</dbReference>
<organism evidence="7">
    <name type="scientific">Heterosigma akashiwo</name>
    <name type="common">Chromophytic alga</name>
    <name type="synonym">Heterosigma carterae</name>
    <dbReference type="NCBI Taxonomy" id="2829"/>
    <lineage>
        <taxon>Eukaryota</taxon>
        <taxon>Sar</taxon>
        <taxon>Stramenopiles</taxon>
        <taxon>Ochrophyta</taxon>
        <taxon>Raphidophyceae</taxon>
        <taxon>Chattonellales</taxon>
        <taxon>Chattonellaceae</taxon>
        <taxon>Heterosigma</taxon>
    </lineage>
</organism>
<evidence type="ECO:0000259" key="6">
    <source>
        <dbReference type="Pfam" id="PF00884"/>
    </source>
</evidence>
<comment type="similarity">
    <text evidence="1">Belongs to the sulfatase family.</text>
</comment>
<keyword evidence="4" id="KW-0106">Calcium</keyword>
<dbReference type="AlphaFoldDB" id="A0A7S3XMM8"/>
<dbReference type="GO" id="GO:0046872">
    <property type="term" value="F:metal ion binding"/>
    <property type="evidence" value="ECO:0007669"/>
    <property type="project" value="UniProtKB-KW"/>
</dbReference>
<dbReference type="InterPro" id="IPR017850">
    <property type="entry name" value="Alkaline_phosphatase_core_sf"/>
</dbReference>
<keyword evidence="3" id="KW-0378">Hydrolase</keyword>
<feature type="domain" description="Sulfatase N-terminal" evidence="6">
    <location>
        <begin position="12"/>
        <end position="258"/>
    </location>
</feature>
<evidence type="ECO:0000256" key="4">
    <source>
        <dbReference type="ARBA" id="ARBA00022837"/>
    </source>
</evidence>
<dbReference type="Gene3D" id="3.40.720.10">
    <property type="entry name" value="Alkaline Phosphatase, subunit A"/>
    <property type="match status" value="1"/>
</dbReference>
<dbReference type="InterPro" id="IPR047115">
    <property type="entry name" value="ARSB"/>
</dbReference>
<dbReference type="PROSITE" id="PS00149">
    <property type="entry name" value="SULFATASE_2"/>
    <property type="match status" value="1"/>
</dbReference>
<proteinExistence type="inferred from homology"/>
<dbReference type="InterPro" id="IPR000917">
    <property type="entry name" value="Sulfatase_N"/>
</dbReference>
<evidence type="ECO:0000256" key="3">
    <source>
        <dbReference type="ARBA" id="ARBA00022801"/>
    </source>
</evidence>
<gene>
    <name evidence="7" type="ORF">HAKA00212_LOCUS3449</name>
</gene>
<dbReference type="GO" id="GO:0008484">
    <property type="term" value="F:sulfuric ester hydrolase activity"/>
    <property type="evidence" value="ECO:0007669"/>
    <property type="project" value="InterPro"/>
</dbReference>
<name>A0A7S3XMM8_HETAK</name>
<dbReference type="PANTHER" id="PTHR10342">
    <property type="entry name" value="ARYLSULFATASE"/>
    <property type="match status" value="1"/>
</dbReference>
<evidence type="ECO:0000313" key="7">
    <source>
        <dbReference type="EMBL" id="CAE0624782.1"/>
    </source>
</evidence>
<dbReference type="Pfam" id="PF00884">
    <property type="entry name" value="Sulfatase"/>
    <property type="match status" value="1"/>
</dbReference>
<evidence type="ECO:0000256" key="2">
    <source>
        <dbReference type="ARBA" id="ARBA00022723"/>
    </source>
</evidence>
<protein>
    <recommendedName>
        <fullName evidence="6">Sulfatase N-terminal domain-containing protein</fullName>
    </recommendedName>
</protein>
<evidence type="ECO:0000256" key="5">
    <source>
        <dbReference type="ARBA" id="ARBA00023180"/>
    </source>
</evidence>
<dbReference type="InterPro" id="IPR024607">
    <property type="entry name" value="Sulfatase_CS"/>
</dbReference>
<dbReference type="SUPFAM" id="SSF53649">
    <property type="entry name" value="Alkaline phosphatase-like"/>
    <property type="match status" value="1"/>
</dbReference>
<dbReference type="Gene3D" id="3.30.1120.10">
    <property type="match status" value="1"/>
</dbReference>
<sequence>MQSNVIYTGSPYGLPLKHKLMPEYLKSQGYVTHMVGKWHLGHFNTQYLPTSRGFNSFMGYLTGEEYYYGKYTYDSSGYDLYDFFWNEKQLKDQSVLGTFSLNNYDMRAQTIIREHDPSTPLFLYYSTQAIHAPYSTPPPKMLTDKQIMLGEKISNQVYDNRGLLVSTSAAMDYTFLNLITALQDKGMYENSVIVVASDNGGCSINGGDNYPLRGQKMTLFEGGVHVNAFVHSPLLPEATRGTEYDCMFHVSDWLPTLVEGVAGGETAPDIDGVNHWEMLMKTDDDSAEPTCYRSEMLHNINVLTNSDDDQDTLQAGLRLSNLKLIYGQDEMGWWTSSKFSSENCDLTSYDHGFPPYGYVFDIEKDLEERHNLIDIVDDASLASLWSALDRHFDSMTAPASREIDPKAIDAFIENDYFITPWVANEDLIDPQDTFMKEMQEDNTISDIGGHSHPVMVP</sequence>
<accession>A0A7S3XMM8</accession>